<dbReference type="Proteomes" id="UP000479710">
    <property type="component" value="Unassembled WGS sequence"/>
</dbReference>
<name>A0A6G1BJY3_9ORYZ</name>
<dbReference type="AlphaFoldDB" id="A0A6G1BJY3"/>
<comment type="caution">
    <text evidence="2">The sequence shown here is derived from an EMBL/GenBank/DDBJ whole genome shotgun (WGS) entry which is preliminary data.</text>
</comment>
<proteinExistence type="predicted"/>
<evidence type="ECO:0000313" key="3">
    <source>
        <dbReference type="Proteomes" id="UP000479710"/>
    </source>
</evidence>
<feature type="compositionally biased region" description="Polar residues" evidence="1">
    <location>
        <begin position="1"/>
        <end position="10"/>
    </location>
</feature>
<keyword evidence="3" id="KW-1185">Reference proteome</keyword>
<organism evidence="2 3">
    <name type="scientific">Oryza meyeriana var. granulata</name>
    <dbReference type="NCBI Taxonomy" id="110450"/>
    <lineage>
        <taxon>Eukaryota</taxon>
        <taxon>Viridiplantae</taxon>
        <taxon>Streptophyta</taxon>
        <taxon>Embryophyta</taxon>
        <taxon>Tracheophyta</taxon>
        <taxon>Spermatophyta</taxon>
        <taxon>Magnoliopsida</taxon>
        <taxon>Liliopsida</taxon>
        <taxon>Poales</taxon>
        <taxon>Poaceae</taxon>
        <taxon>BOP clade</taxon>
        <taxon>Oryzoideae</taxon>
        <taxon>Oryzeae</taxon>
        <taxon>Oryzinae</taxon>
        <taxon>Oryza</taxon>
        <taxon>Oryza meyeriana</taxon>
    </lineage>
</organism>
<sequence>MASLAMTQQHGGVVSEALCRRGSPQRQTEGGFGRDELQASIEDVKEDIPKLPNIIDLRINVALSMGTMDRHTIGGKHN</sequence>
<reference evidence="2 3" key="1">
    <citation type="submission" date="2019-11" db="EMBL/GenBank/DDBJ databases">
        <title>Whole genome sequence of Oryza granulata.</title>
        <authorList>
            <person name="Li W."/>
        </authorList>
    </citation>
    <scope>NUCLEOTIDE SEQUENCE [LARGE SCALE GENOMIC DNA]</scope>
    <source>
        <strain evidence="3">cv. Menghai</strain>
        <tissue evidence="2">Leaf</tissue>
    </source>
</reference>
<gene>
    <name evidence="2" type="ORF">E2562_013671</name>
</gene>
<evidence type="ECO:0000256" key="1">
    <source>
        <dbReference type="SAM" id="MobiDB-lite"/>
    </source>
</evidence>
<accession>A0A6G1BJY3</accession>
<dbReference type="EMBL" id="SPHZ02000012">
    <property type="protein sequence ID" value="KAF0888216.1"/>
    <property type="molecule type" value="Genomic_DNA"/>
</dbReference>
<protein>
    <submittedName>
        <fullName evidence="2">Uncharacterized protein</fullName>
    </submittedName>
</protein>
<evidence type="ECO:0000313" key="2">
    <source>
        <dbReference type="EMBL" id="KAF0888216.1"/>
    </source>
</evidence>
<feature type="region of interest" description="Disordered" evidence="1">
    <location>
        <begin position="1"/>
        <end position="34"/>
    </location>
</feature>